<keyword evidence="5" id="KW-0808">Transferase</keyword>
<dbReference type="CDD" id="cd00200">
    <property type="entry name" value="WD40"/>
    <property type="match status" value="1"/>
</dbReference>
<proteinExistence type="predicted"/>
<keyword evidence="6" id="KW-1185">Reference proteome</keyword>
<accession>A0A1C7NGW4</accession>
<keyword evidence="2 4" id="KW-0853">WD repeat</keyword>
<dbReference type="InterPro" id="IPR001680">
    <property type="entry name" value="WD40_rpt"/>
</dbReference>
<dbReference type="PANTHER" id="PTHR44675:SF1">
    <property type="entry name" value="P21-ACTIVATED PROTEIN KINASE-INTERACTING PROTEIN 1"/>
    <property type="match status" value="1"/>
</dbReference>
<keyword evidence="5" id="KW-0418">Kinase</keyword>
<evidence type="ECO:0000313" key="5">
    <source>
        <dbReference type="EMBL" id="OBZ87786.1"/>
    </source>
</evidence>
<dbReference type="InterPro" id="IPR019775">
    <property type="entry name" value="WD40_repeat_CS"/>
</dbReference>
<feature type="repeat" description="WD" evidence="4">
    <location>
        <begin position="241"/>
        <end position="284"/>
    </location>
</feature>
<dbReference type="STRING" id="101091.A0A1C7NGW4"/>
<dbReference type="SUPFAM" id="SSF50978">
    <property type="entry name" value="WD40 repeat-like"/>
    <property type="match status" value="1"/>
</dbReference>
<dbReference type="PANTHER" id="PTHR44675">
    <property type="entry name" value="PAK1 INTERACTING PROTEIN 1"/>
    <property type="match status" value="1"/>
</dbReference>
<dbReference type="AlphaFoldDB" id="A0A1C7NGW4"/>
<comment type="caution">
    <text evidence="5">The sequence shown here is derived from an EMBL/GenBank/DDBJ whole genome shotgun (WGS) entry which is preliminary data.</text>
</comment>
<dbReference type="InterPro" id="IPR036322">
    <property type="entry name" value="WD40_repeat_dom_sf"/>
</dbReference>
<keyword evidence="1" id="KW-0690">Ribosome biogenesis</keyword>
<dbReference type="InterPro" id="IPR015943">
    <property type="entry name" value="WD40/YVTN_repeat-like_dom_sf"/>
</dbReference>
<dbReference type="PROSITE" id="PS50082">
    <property type="entry name" value="WD_REPEATS_2"/>
    <property type="match status" value="5"/>
</dbReference>
<feature type="repeat" description="WD" evidence="4">
    <location>
        <begin position="159"/>
        <end position="200"/>
    </location>
</feature>
<evidence type="ECO:0000256" key="4">
    <source>
        <dbReference type="PROSITE-ProRule" id="PRU00221"/>
    </source>
</evidence>
<dbReference type="GO" id="GO:0042254">
    <property type="term" value="P:ribosome biogenesis"/>
    <property type="evidence" value="ECO:0007669"/>
    <property type="project" value="UniProtKB-KW"/>
</dbReference>
<dbReference type="Gene3D" id="2.130.10.10">
    <property type="entry name" value="YVTN repeat-like/Quinoprotein amine dehydrogenase"/>
    <property type="match status" value="2"/>
</dbReference>
<dbReference type="SMART" id="SM00320">
    <property type="entry name" value="WD40"/>
    <property type="match status" value="5"/>
</dbReference>
<dbReference type="PROSITE" id="PS00678">
    <property type="entry name" value="WD_REPEATS_1"/>
    <property type="match status" value="2"/>
</dbReference>
<protein>
    <submittedName>
        <fullName evidence="5">p21-activated protein kinase-interacting protein 1-like protein</fullName>
    </submittedName>
</protein>
<dbReference type="InterPro" id="IPR020472">
    <property type="entry name" value="WD40_PAC1"/>
</dbReference>
<feature type="repeat" description="WD" evidence="4">
    <location>
        <begin position="78"/>
        <end position="117"/>
    </location>
</feature>
<reference evidence="5 6" key="1">
    <citation type="submission" date="2016-03" db="EMBL/GenBank/DDBJ databases">
        <title>Choanephora cucurbitarum.</title>
        <authorList>
            <person name="Min B."/>
            <person name="Park H."/>
            <person name="Park J.-H."/>
            <person name="Shin H.-D."/>
            <person name="Choi I.-G."/>
        </authorList>
    </citation>
    <scope>NUCLEOTIDE SEQUENCE [LARGE SCALE GENOMIC DNA]</scope>
    <source>
        <strain evidence="5 6">KUS-F28377</strain>
    </source>
</reference>
<dbReference type="PROSITE" id="PS50294">
    <property type="entry name" value="WD_REPEATS_REGION"/>
    <property type="match status" value="2"/>
</dbReference>
<sequence length="359" mass="40507">MENKKRPRSSDDMTDNQAKKRQILEKVSQSTLLPTSALLEIEEDFRVIVGTYERLLFGLNANWLENEEKVKLEPVFIIPAHTACIRTVAVGGHFLASGSSDEIIRLYDVKKRKEYGSLGGHHSGDITDIQFHGKYMLSASDDHLINLWRTKDWEFLKTLKGHKAKVNAMAVHPTGKIALSVSADRTAIVWNLMTGRKASVNKLGREEPMSVLWNTAGDQYAILFDKSIQVYKVVDAKVALTISHRSRIHTMRYFKLEDKEYIVTGSEDKTIRIWDTTTGDCLKEIKGHAMRIKSTSVLETGNRKILISASSDGMVKCWDLAALMKDEEAEALGEYNTKCRITCITSHDGFSTEPTKQQQ</sequence>
<gene>
    <name evidence="5" type="primary">pak1ip1</name>
    <name evidence="5" type="ORF">A0J61_04160</name>
</gene>
<organism evidence="5 6">
    <name type="scientific">Choanephora cucurbitarum</name>
    <dbReference type="NCBI Taxonomy" id="101091"/>
    <lineage>
        <taxon>Eukaryota</taxon>
        <taxon>Fungi</taxon>
        <taxon>Fungi incertae sedis</taxon>
        <taxon>Mucoromycota</taxon>
        <taxon>Mucoromycotina</taxon>
        <taxon>Mucoromycetes</taxon>
        <taxon>Mucorales</taxon>
        <taxon>Mucorineae</taxon>
        <taxon>Choanephoraceae</taxon>
        <taxon>Choanephoroideae</taxon>
        <taxon>Choanephora</taxon>
    </lineage>
</organism>
<dbReference type="PRINTS" id="PR00320">
    <property type="entry name" value="GPROTEINBRPT"/>
</dbReference>
<evidence type="ECO:0000256" key="1">
    <source>
        <dbReference type="ARBA" id="ARBA00022517"/>
    </source>
</evidence>
<dbReference type="FunCoup" id="A0A1C7NGW4">
    <property type="interactions" value="470"/>
</dbReference>
<dbReference type="Pfam" id="PF00400">
    <property type="entry name" value="WD40"/>
    <property type="match status" value="5"/>
</dbReference>
<keyword evidence="3" id="KW-0677">Repeat</keyword>
<evidence type="ECO:0000313" key="6">
    <source>
        <dbReference type="Proteomes" id="UP000093000"/>
    </source>
</evidence>
<dbReference type="EMBL" id="LUGH01000197">
    <property type="protein sequence ID" value="OBZ87786.1"/>
    <property type="molecule type" value="Genomic_DNA"/>
</dbReference>
<evidence type="ECO:0000256" key="2">
    <source>
        <dbReference type="ARBA" id="ARBA00022574"/>
    </source>
</evidence>
<feature type="repeat" description="WD" evidence="4">
    <location>
        <begin position="285"/>
        <end position="320"/>
    </location>
</feature>
<feature type="repeat" description="WD" evidence="4">
    <location>
        <begin position="119"/>
        <end position="158"/>
    </location>
</feature>
<dbReference type="GO" id="GO:0016301">
    <property type="term" value="F:kinase activity"/>
    <property type="evidence" value="ECO:0007669"/>
    <property type="project" value="UniProtKB-KW"/>
</dbReference>
<name>A0A1C7NGW4_9FUNG</name>
<dbReference type="InterPro" id="IPR051959">
    <property type="entry name" value="PAK1-Kinase_Regulator"/>
</dbReference>
<evidence type="ECO:0000256" key="3">
    <source>
        <dbReference type="ARBA" id="ARBA00022737"/>
    </source>
</evidence>
<dbReference type="Proteomes" id="UP000093000">
    <property type="component" value="Unassembled WGS sequence"/>
</dbReference>
<dbReference type="OrthoDB" id="308449at2759"/>
<dbReference type="InParanoid" id="A0A1C7NGW4"/>